<name>A0ABR4A7J6_9LECA</name>
<gene>
    <name evidence="2" type="ORF">N7G274_006810</name>
</gene>
<sequence>MSHSGNVITNNGKDLKITTQRGKSLTVREQCSNSDGTNNRHKHHDAVASRSHAGMPQSRSSPLRRLLGLYYLLDAISRVKVDIVNSCLDQVRSEPPSRPLAERIVCFNDNSPRSWLGIRNMIRNFYTDVLYAMLDIVYEAIALSDQVLCHTPSDPILSLAEQRFAAPTLFDGIRVRKHVLRFLYHETKDFIDRLTKLTQKEAGGGDLIKSSVNPTTVGAAAVGCDVHKWFLLIMSRHNSLRHSVDLPATVYCNAYWSLLYVLYKSSWPSSFQIKFLSFQSSVQDLQRLRINPKPFPGVWTCRAGVVLWRPAFS</sequence>
<feature type="region of interest" description="Disordered" evidence="1">
    <location>
        <begin position="1"/>
        <end position="59"/>
    </location>
</feature>
<evidence type="ECO:0000313" key="3">
    <source>
        <dbReference type="Proteomes" id="UP001590950"/>
    </source>
</evidence>
<dbReference type="Proteomes" id="UP001590950">
    <property type="component" value="Unassembled WGS sequence"/>
</dbReference>
<evidence type="ECO:0000313" key="2">
    <source>
        <dbReference type="EMBL" id="KAL2040367.1"/>
    </source>
</evidence>
<dbReference type="EMBL" id="JBEFKJ010000021">
    <property type="protein sequence ID" value="KAL2040367.1"/>
    <property type="molecule type" value="Genomic_DNA"/>
</dbReference>
<organism evidence="2 3">
    <name type="scientific">Stereocaulon virgatum</name>
    <dbReference type="NCBI Taxonomy" id="373712"/>
    <lineage>
        <taxon>Eukaryota</taxon>
        <taxon>Fungi</taxon>
        <taxon>Dikarya</taxon>
        <taxon>Ascomycota</taxon>
        <taxon>Pezizomycotina</taxon>
        <taxon>Lecanoromycetes</taxon>
        <taxon>OSLEUM clade</taxon>
        <taxon>Lecanoromycetidae</taxon>
        <taxon>Lecanorales</taxon>
        <taxon>Lecanorineae</taxon>
        <taxon>Stereocaulaceae</taxon>
        <taxon>Stereocaulon</taxon>
    </lineage>
</organism>
<comment type="caution">
    <text evidence="2">The sequence shown here is derived from an EMBL/GenBank/DDBJ whole genome shotgun (WGS) entry which is preliminary data.</text>
</comment>
<accession>A0ABR4A7J6</accession>
<evidence type="ECO:0000256" key="1">
    <source>
        <dbReference type="SAM" id="MobiDB-lite"/>
    </source>
</evidence>
<proteinExistence type="predicted"/>
<reference evidence="2 3" key="1">
    <citation type="submission" date="2024-09" db="EMBL/GenBank/DDBJ databases">
        <title>Rethinking Asexuality: The Enigmatic Case of Functional Sexual Genes in Lepraria (Stereocaulaceae).</title>
        <authorList>
            <person name="Doellman M."/>
            <person name="Sun Y."/>
            <person name="Barcenas-Pena A."/>
            <person name="Lumbsch H.T."/>
            <person name="Grewe F."/>
        </authorList>
    </citation>
    <scope>NUCLEOTIDE SEQUENCE [LARGE SCALE GENOMIC DNA]</scope>
    <source>
        <strain evidence="2 3">Mercado 3170</strain>
    </source>
</reference>
<feature type="compositionally biased region" description="Polar residues" evidence="1">
    <location>
        <begin position="1"/>
        <end position="37"/>
    </location>
</feature>
<keyword evidence="3" id="KW-1185">Reference proteome</keyword>
<protein>
    <submittedName>
        <fullName evidence="2">Uncharacterized protein</fullName>
    </submittedName>
</protein>